<dbReference type="PANTHER" id="PTHR21716">
    <property type="entry name" value="TRANSMEMBRANE PROTEIN"/>
    <property type="match status" value="1"/>
</dbReference>
<evidence type="ECO:0000256" key="8">
    <source>
        <dbReference type="SAM" id="Phobius"/>
    </source>
</evidence>
<evidence type="ECO:0000256" key="5">
    <source>
        <dbReference type="ARBA" id="ARBA00022692"/>
    </source>
</evidence>
<feature type="transmembrane region" description="Helical" evidence="8">
    <location>
        <begin position="72"/>
        <end position="93"/>
    </location>
</feature>
<feature type="transmembrane region" description="Helical" evidence="8">
    <location>
        <begin position="246"/>
        <end position="270"/>
    </location>
</feature>
<keyword evidence="5 8" id="KW-0812">Transmembrane</keyword>
<feature type="transmembrane region" description="Helical" evidence="8">
    <location>
        <begin position="156"/>
        <end position="177"/>
    </location>
</feature>
<organism evidence="9 10">
    <name type="scientific">Aliidiomarina minuta</name>
    <dbReference type="NCBI Taxonomy" id="880057"/>
    <lineage>
        <taxon>Bacteria</taxon>
        <taxon>Pseudomonadati</taxon>
        <taxon>Pseudomonadota</taxon>
        <taxon>Gammaproteobacteria</taxon>
        <taxon>Alteromonadales</taxon>
        <taxon>Idiomarinaceae</taxon>
        <taxon>Aliidiomarina</taxon>
    </lineage>
</organism>
<comment type="caution">
    <text evidence="9">The sequence shown here is derived from an EMBL/GenBank/DDBJ whole genome shotgun (WGS) entry which is preliminary data.</text>
</comment>
<sequence>MFDYIRNWFQRRFSDPNTITLTILLVIGFSLIVFWGNILAPFLVAAVFAYLLEWPVSGLRRLGIRRTIAAMVVFIAFITLMLLLTIFLVPVVWEQSFNLIRELPQIAQAWDDLMDQAQEYAPAFIEPQQIQAFTETITNRLLSFGETLLAQSVTSLVNVFTILIYVIIVPLLVFFMLKDKDILLEHFNRILPAQRRLISQVGWEMNVQTRNYIRGKALEIVIVGVVTYIVLTLFGLRYAALMATLVGFSVLIPYIGAAVVTVPLALVGLFQFGISGTLFWLITAYLIIQALDGNLLVPLLFSEAVSLHPVYIIAAVLVFGAFWGFWGVFFAIPLASLVKAVITAFSEQRQLQEQEEEKRESAAEAEVAGK</sequence>
<feature type="transmembrane region" description="Helical" evidence="8">
    <location>
        <begin position="20"/>
        <end position="52"/>
    </location>
</feature>
<dbReference type="Proteomes" id="UP000288293">
    <property type="component" value="Unassembled WGS sequence"/>
</dbReference>
<name>A0A432W7B3_9GAMM</name>
<feature type="transmembrane region" description="Helical" evidence="8">
    <location>
        <begin position="309"/>
        <end position="332"/>
    </location>
</feature>
<evidence type="ECO:0000313" key="9">
    <source>
        <dbReference type="EMBL" id="RUO25891.1"/>
    </source>
</evidence>
<accession>A0A432W7B3</accession>
<feature type="transmembrane region" description="Helical" evidence="8">
    <location>
        <begin position="220"/>
        <end position="240"/>
    </location>
</feature>
<dbReference type="RefSeq" id="WP_126802709.1">
    <property type="nucleotide sequence ID" value="NZ_PIPL01000001.1"/>
</dbReference>
<dbReference type="PANTHER" id="PTHR21716:SF53">
    <property type="entry name" value="PERMEASE PERM-RELATED"/>
    <property type="match status" value="1"/>
</dbReference>
<feature type="transmembrane region" description="Helical" evidence="8">
    <location>
        <begin position="277"/>
        <end position="297"/>
    </location>
</feature>
<dbReference type="GO" id="GO:0005886">
    <property type="term" value="C:plasma membrane"/>
    <property type="evidence" value="ECO:0007669"/>
    <property type="project" value="UniProtKB-SubCell"/>
</dbReference>
<evidence type="ECO:0000256" key="2">
    <source>
        <dbReference type="ARBA" id="ARBA00009773"/>
    </source>
</evidence>
<evidence type="ECO:0000256" key="1">
    <source>
        <dbReference type="ARBA" id="ARBA00004651"/>
    </source>
</evidence>
<dbReference type="InterPro" id="IPR002549">
    <property type="entry name" value="AI-2E-like"/>
</dbReference>
<keyword evidence="10" id="KW-1185">Reference proteome</keyword>
<comment type="subcellular location">
    <subcellularLocation>
        <location evidence="1">Cell membrane</location>
        <topology evidence="1">Multi-pass membrane protein</topology>
    </subcellularLocation>
</comment>
<evidence type="ECO:0000313" key="10">
    <source>
        <dbReference type="Proteomes" id="UP000288293"/>
    </source>
</evidence>
<dbReference type="EMBL" id="PIPL01000001">
    <property type="protein sequence ID" value="RUO25891.1"/>
    <property type="molecule type" value="Genomic_DNA"/>
</dbReference>
<proteinExistence type="inferred from homology"/>
<dbReference type="Pfam" id="PF01594">
    <property type="entry name" value="AI-2E_transport"/>
    <property type="match status" value="1"/>
</dbReference>
<keyword evidence="6 8" id="KW-1133">Transmembrane helix</keyword>
<evidence type="ECO:0000256" key="4">
    <source>
        <dbReference type="ARBA" id="ARBA00022475"/>
    </source>
</evidence>
<dbReference type="AlphaFoldDB" id="A0A432W7B3"/>
<dbReference type="OrthoDB" id="5562213at2"/>
<comment type="similarity">
    <text evidence="2">Belongs to the autoinducer-2 exporter (AI-2E) (TC 2.A.86) family.</text>
</comment>
<evidence type="ECO:0000256" key="3">
    <source>
        <dbReference type="ARBA" id="ARBA00022448"/>
    </source>
</evidence>
<evidence type="ECO:0000256" key="7">
    <source>
        <dbReference type="ARBA" id="ARBA00023136"/>
    </source>
</evidence>
<dbReference type="GO" id="GO:0055085">
    <property type="term" value="P:transmembrane transport"/>
    <property type="evidence" value="ECO:0007669"/>
    <property type="project" value="TreeGrafter"/>
</dbReference>
<protein>
    <submittedName>
        <fullName evidence="9">AI-2E family transporter</fullName>
    </submittedName>
</protein>
<evidence type="ECO:0000256" key="6">
    <source>
        <dbReference type="ARBA" id="ARBA00022989"/>
    </source>
</evidence>
<reference evidence="9 10" key="1">
    <citation type="journal article" date="2011" name="Front. Microbiol.">
        <title>Genomic signatures of strain selection and enhancement in Bacillus atrophaeus var. globigii, a historical biowarfare simulant.</title>
        <authorList>
            <person name="Gibbons H.S."/>
            <person name="Broomall S.M."/>
            <person name="McNew L.A."/>
            <person name="Daligault H."/>
            <person name="Chapman C."/>
            <person name="Bruce D."/>
            <person name="Karavis M."/>
            <person name="Krepps M."/>
            <person name="McGregor P.A."/>
            <person name="Hong C."/>
            <person name="Park K.H."/>
            <person name="Akmal A."/>
            <person name="Feldman A."/>
            <person name="Lin J.S."/>
            <person name="Chang W.E."/>
            <person name="Higgs B.W."/>
            <person name="Demirev P."/>
            <person name="Lindquist J."/>
            <person name="Liem A."/>
            <person name="Fochler E."/>
            <person name="Read T.D."/>
            <person name="Tapia R."/>
            <person name="Johnson S."/>
            <person name="Bishop-Lilly K.A."/>
            <person name="Detter C."/>
            <person name="Han C."/>
            <person name="Sozhamannan S."/>
            <person name="Rosenzweig C.N."/>
            <person name="Skowronski E.W."/>
        </authorList>
    </citation>
    <scope>NUCLEOTIDE SEQUENCE [LARGE SCALE GENOMIC DNA]</scope>
    <source>
        <strain evidence="9 10">MLST1</strain>
    </source>
</reference>
<gene>
    <name evidence="9" type="ORF">CWE09_03970</name>
</gene>
<keyword evidence="4" id="KW-1003">Cell membrane</keyword>
<keyword evidence="7 8" id="KW-0472">Membrane</keyword>
<keyword evidence="3" id="KW-0813">Transport</keyword>